<gene>
    <name evidence="2" type="ORF">U0070_002953</name>
</gene>
<accession>A0AAW0HNU9</accession>
<sequence length="95" mass="10296">ADSLCYGITIGKSGPGLWWHNAQCQLNEETFLSCNTNNNCHPVGALGNRLNATQFCEKQALTTAVPDVVQPSSMAIKHNISVLLVILMCLLLNLL</sequence>
<name>A0AAW0HNU9_MYOGA</name>
<organism evidence="2 3">
    <name type="scientific">Myodes glareolus</name>
    <name type="common">Bank vole</name>
    <name type="synonym">Clethrionomys glareolus</name>
    <dbReference type="NCBI Taxonomy" id="447135"/>
    <lineage>
        <taxon>Eukaryota</taxon>
        <taxon>Metazoa</taxon>
        <taxon>Chordata</taxon>
        <taxon>Craniata</taxon>
        <taxon>Vertebrata</taxon>
        <taxon>Euteleostomi</taxon>
        <taxon>Mammalia</taxon>
        <taxon>Eutheria</taxon>
        <taxon>Euarchontoglires</taxon>
        <taxon>Glires</taxon>
        <taxon>Rodentia</taxon>
        <taxon>Myomorpha</taxon>
        <taxon>Muroidea</taxon>
        <taxon>Cricetidae</taxon>
        <taxon>Arvicolinae</taxon>
        <taxon>Myodes</taxon>
    </lineage>
</organism>
<reference evidence="2 3" key="1">
    <citation type="journal article" date="2023" name="bioRxiv">
        <title>Conserved and derived expression patterns and positive selection on dental genes reveal complex evolutionary context of ever-growing rodent molars.</title>
        <authorList>
            <person name="Calamari Z.T."/>
            <person name="Song A."/>
            <person name="Cohen E."/>
            <person name="Akter M."/>
            <person name="Roy R.D."/>
            <person name="Hallikas O."/>
            <person name="Christensen M.M."/>
            <person name="Li P."/>
            <person name="Marangoni P."/>
            <person name="Jernvall J."/>
            <person name="Klein O.D."/>
        </authorList>
    </citation>
    <scope>NUCLEOTIDE SEQUENCE [LARGE SCALE GENOMIC DNA]</scope>
    <source>
        <strain evidence="2">V071</strain>
    </source>
</reference>
<dbReference type="EMBL" id="JBBHLL010000414">
    <property type="protein sequence ID" value="KAK7803528.1"/>
    <property type="molecule type" value="Genomic_DNA"/>
</dbReference>
<dbReference type="SUPFAM" id="SSF54452">
    <property type="entry name" value="MHC antigen-recognition domain"/>
    <property type="match status" value="1"/>
</dbReference>
<protein>
    <submittedName>
        <fullName evidence="2">Uncharacterized protein</fullName>
    </submittedName>
</protein>
<evidence type="ECO:0000256" key="1">
    <source>
        <dbReference type="ARBA" id="ARBA00023180"/>
    </source>
</evidence>
<dbReference type="InterPro" id="IPR011162">
    <property type="entry name" value="MHC_I/II-like_Ag-recog"/>
</dbReference>
<dbReference type="Gene3D" id="3.30.500.10">
    <property type="entry name" value="MHC class I-like antigen recognition-like"/>
    <property type="match status" value="1"/>
</dbReference>
<evidence type="ECO:0000313" key="2">
    <source>
        <dbReference type="EMBL" id="KAK7803528.1"/>
    </source>
</evidence>
<keyword evidence="1" id="KW-0325">Glycoprotein</keyword>
<feature type="non-terminal residue" evidence="2">
    <location>
        <position position="1"/>
    </location>
</feature>
<dbReference type="AlphaFoldDB" id="A0AAW0HNU9"/>
<evidence type="ECO:0000313" key="3">
    <source>
        <dbReference type="Proteomes" id="UP001488838"/>
    </source>
</evidence>
<dbReference type="InterPro" id="IPR037055">
    <property type="entry name" value="MHC_I-like_Ag-recog_sf"/>
</dbReference>
<comment type="caution">
    <text evidence="2">The sequence shown here is derived from an EMBL/GenBank/DDBJ whole genome shotgun (WGS) entry which is preliminary data.</text>
</comment>
<dbReference type="Proteomes" id="UP001488838">
    <property type="component" value="Unassembled WGS sequence"/>
</dbReference>
<proteinExistence type="predicted"/>
<keyword evidence="3" id="KW-1185">Reference proteome</keyword>